<feature type="transmembrane region" description="Helical" evidence="1">
    <location>
        <begin position="129"/>
        <end position="146"/>
    </location>
</feature>
<comment type="caution">
    <text evidence="2">The sequence shown here is derived from an EMBL/GenBank/DDBJ whole genome shotgun (WGS) entry which is preliminary data.</text>
</comment>
<sequence>MFFPFSNFHPSNALSSPTSILYSGTLLNQAYAISVNFPRPSNGFAYPGHFATLAIFSGAGTLLSSPLLLPAPTSSPLQMIGNTLMTMSVSLFSWTAYTTQRGRLPAIFGGTTPDFIIDYGPFAYVRHPAYTAYLVGWTGVLAALAGRDDAGWVVPALAVCVLGIAGVYRTGVHMEEKQMLSGEENDGKVDLSKKYKEYMGKRTSLATMISSGLVIFLVILGCAAVCLCCYALFTLSFGKRSEPVDRSRPAAVQEEYMREVRQKNIDTMWAMSGRRVRYDPSYA</sequence>
<dbReference type="AlphaFoldDB" id="A0A9N8J6V5"/>
<keyword evidence="1" id="KW-0472">Membrane</keyword>
<keyword evidence="1" id="KW-1133">Transmembrane helix</keyword>
<dbReference type="InterPro" id="IPR010721">
    <property type="entry name" value="UstE-like"/>
</dbReference>
<keyword evidence="1" id="KW-0812">Transmembrane</keyword>
<reference evidence="2" key="1">
    <citation type="submission" date="2020-06" db="EMBL/GenBank/DDBJ databases">
        <authorList>
            <person name="Onetto C."/>
        </authorList>
    </citation>
    <scope>NUCLEOTIDE SEQUENCE</scope>
</reference>
<evidence type="ECO:0000313" key="3">
    <source>
        <dbReference type="Proteomes" id="UP000716446"/>
    </source>
</evidence>
<name>A0A9N8J6V5_9PEZI</name>
<organism evidence="2 3">
    <name type="scientific">Aureobasidium vineae</name>
    <dbReference type="NCBI Taxonomy" id="2773715"/>
    <lineage>
        <taxon>Eukaryota</taxon>
        <taxon>Fungi</taxon>
        <taxon>Dikarya</taxon>
        <taxon>Ascomycota</taxon>
        <taxon>Pezizomycotina</taxon>
        <taxon>Dothideomycetes</taxon>
        <taxon>Dothideomycetidae</taxon>
        <taxon>Dothideales</taxon>
        <taxon>Saccotheciaceae</taxon>
        <taxon>Aureobasidium</taxon>
    </lineage>
</organism>
<feature type="transmembrane region" description="Helical" evidence="1">
    <location>
        <begin position="205"/>
        <end position="233"/>
    </location>
</feature>
<dbReference type="Proteomes" id="UP000716446">
    <property type="component" value="Unassembled WGS sequence"/>
</dbReference>
<evidence type="ECO:0000256" key="1">
    <source>
        <dbReference type="SAM" id="Phobius"/>
    </source>
</evidence>
<dbReference type="Gene3D" id="1.20.120.1630">
    <property type="match status" value="1"/>
</dbReference>
<evidence type="ECO:0008006" key="4">
    <source>
        <dbReference type="Google" id="ProtNLM"/>
    </source>
</evidence>
<protein>
    <recommendedName>
        <fullName evidence="4">Protein-S-isoprenylcysteine O-methyltransferase</fullName>
    </recommendedName>
</protein>
<evidence type="ECO:0000313" key="2">
    <source>
        <dbReference type="EMBL" id="CAD0081645.1"/>
    </source>
</evidence>
<feature type="transmembrane region" description="Helical" evidence="1">
    <location>
        <begin position="152"/>
        <end position="171"/>
    </location>
</feature>
<accession>A0A9N8J6V5</accession>
<dbReference type="Pfam" id="PF06966">
    <property type="entry name" value="DUF1295"/>
    <property type="match status" value="1"/>
</dbReference>
<dbReference type="EMBL" id="CAIJEN010000001">
    <property type="protein sequence ID" value="CAD0081645.1"/>
    <property type="molecule type" value="Genomic_DNA"/>
</dbReference>
<gene>
    <name evidence="2" type="ORF">AWRI4619_LOCUS212</name>
</gene>
<proteinExistence type="predicted"/>
<keyword evidence="3" id="KW-1185">Reference proteome</keyword>